<keyword evidence="2" id="KW-1133">Transmembrane helix</keyword>
<dbReference type="AlphaFoldDB" id="A0A8E1BZA5"/>
<gene>
    <name evidence="4" type="ORF">REISMN_08700</name>
</gene>
<comment type="caution">
    <text evidence="4">The sequence shown here is derived from an EMBL/GenBank/DDBJ whole genome shotgun (WGS) entry which is preliminary data.</text>
</comment>
<evidence type="ECO:0000313" key="5">
    <source>
        <dbReference type="Proteomes" id="UP000027161"/>
    </source>
</evidence>
<keyword evidence="5" id="KW-1185">Reference proteome</keyword>
<dbReference type="EMBL" id="JFKF01000207">
    <property type="protein sequence ID" value="KDO02123.1"/>
    <property type="molecule type" value="Genomic_DNA"/>
</dbReference>
<dbReference type="Proteomes" id="UP000027161">
    <property type="component" value="Unassembled WGS sequence"/>
</dbReference>
<dbReference type="Gene3D" id="1.10.530.10">
    <property type="match status" value="1"/>
</dbReference>
<keyword evidence="2" id="KW-0812">Transmembrane</keyword>
<protein>
    <submittedName>
        <fullName evidence="4">Transglycosylase SLT domain protein</fullName>
    </submittedName>
</protein>
<dbReference type="InterPro" id="IPR023346">
    <property type="entry name" value="Lysozyme-like_dom_sf"/>
</dbReference>
<name>A0A8E1BZA5_9RICK</name>
<evidence type="ECO:0000256" key="2">
    <source>
        <dbReference type="SAM" id="Phobius"/>
    </source>
</evidence>
<keyword evidence="2" id="KW-0472">Membrane</keyword>
<keyword evidence="4" id="KW-0614">Plasmid</keyword>
<comment type="similarity">
    <text evidence="1">Belongs to the virb1 family.</text>
</comment>
<dbReference type="SUPFAM" id="SSF53955">
    <property type="entry name" value="Lysozyme-like"/>
    <property type="match status" value="1"/>
</dbReference>
<proteinExistence type="inferred from homology"/>
<evidence type="ECO:0000313" key="4">
    <source>
        <dbReference type="EMBL" id="KDO02123.1"/>
    </source>
</evidence>
<accession>A0A8E1BZA5</accession>
<evidence type="ECO:0000256" key="1">
    <source>
        <dbReference type="ARBA" id="ARBA00009387"/>
    </source>
</evidence>
<feature type="transmembrane region" description="Helical" evidence="2">
    <location>
        <begin position="184"/>
        <end position="202"/>
    </location>
</feature>
<evidence type="ECO:0000259" key="3">
    <source>
        <dbReference type="Pfam" id="PF01464"/>
    </source>
</evidence>
<organism evidence="4 5">
    <name type="scientific">Rickettsia tamurae subsp. buchneri</name>
    <dbReference type="NCBI Taxonomy" id="1462938"/>
    <lineage>
        <taxon>Bacteria</taxon>
        <taxon>Pseudomonadati</taxon>
        <taxon>Pseudomonadota</taxon>
        <taxon>Alphaproteobacteria</taxon>
        <taxon>Rickettsiales</taxon>
        <taxon>Rickettsiaceae</taxon>
        <taxon>Rickettsieae</taxon>
        <taxon>Rickettsia</taxon>
        <taxon>spotted fever group</taxon>
    </lineage>
</organism>
<dbReference type="InterPro" id="IPR008258">
    <property type="entry name" value="Transglycosylase_SLT_dom_1"/>
</dbReference>
<geneLocation type="plasmid" evidence="4">
    <name>pREISMN_3</name>
</geneLocation>
<dbReference type="Pfam" id="PF01464">
    <property type="entry name" value="SLT"/>
    <property type="match status" value="1"/>
</dbReference>
<sequence>MTDQTLRLNKIEIGQFLKMKNKVGIPNNNGTKMSMLIRSETLYLSSKRPVKIIEPIVLTITKKAMGRSFGTFNSRPSLLTKISSLTKFTLEQERTISGTVINVIKNTASAKYEKPCPELALGARKKDTKVPTDIPSQKIRFQKLSLLIGFLKILYCFLFSSISYLKVKYHTYMLPCLVRSCKLIRYFLVYFLITLGAQTCLASDMPQLIQKIEKEHAIPSGLLSAIASVESGLKPYAIGVSGKSVKASSKEEAKEIIKEYLAKGITNIDIGIMQINWRWHAGEFDQNLDNMLNPSQNVMYAAQLLKSLHAKHHSWQKAVRHYHSAKDEYHRKYSKAVLVSWLKQI</sequence>
<reference evidence="4 5" key="1">
    <citation type="submission" date="2014-02" db="EMBL/GenBank/DDBJ databases">
        <title>Draft genome sequence of Rickettsia buchneri sp. nov. ISO7T.</title>
        <authorList>
            <person name="Felsheim R.F."/>
            <person name="Kurtti T.J."/>
            <person name="Munderloh U.G."/>
        </authorList>
    </citation>
    <scope>NUCLEOTIDE SEQUENCE [LARGE SCALE GENOMIC DNA]</scope>
    <source>
        <strain evidence="5">ISO7</strain>
        <plasmid evidence="4">pREISMN_3</plasmid>
    </source>
</reference>
<feature type="transmembrane region" description="Helical" evidence="2">
    <location>
        <begin position="144"/>
        <end position="164"/>
    </location>
</feature>
<feature type="domain" description="Transglycosylase SLT" evidence="3">
    <location>
        <begin position="208"/>
        <end position="328"/>
    </location>
</feature>